<organism evidence="1 2">
    <name type="scientific">Candidatus Neomicrothrix parvicella RN1</name>
    <dbReference type="NCBI Taxonomy" id="1229780"/>
    <lineage>
        <taxon>Bacteria</taxon>
        <taxon>Bacillati</taxon>
        <taxon>Actinomycetota</taxon>
        <taxon>Acidimicrobiia</taxon>
        <taxon>Acidimicrobiales</taxon>
        <taxon>Microthrixaceae</taxon>
        <taxon>Candidatus Neomicrothrix</taxon>
    </lineage>
</organism>
<comment type="caution">
    <text evidence="1">The sequence shown here is derived from an EMBL/GenBank/DDBJ whole genome shotgun (WGS) entry which is preliminary data.</text>
</comment>
<dbReference type="EMBL" id="CANL01000087">
    <property type="protein sequence ID" value="CCM65986.1"/>
    <property type="molecule type" value="Genomic_DNA"/>
</dbReference>
<gene>
    <name evidence="1" type="ORF">BN381_90057</name>
</gene>
<protein>
    <submittedName>
        <fullName evidence="1">Uncharacterized protein</fullName>
    </submittedName>
</protein>
<proteinExistence type="predicted"/>
<dbReference type="AlphaFoldDB" id="R4Z781"/>
<evidence type="ECO:0000313" key="2">
    <source>
        <dbReference type="Proteomes" id="UP000018291"/>
    </source>
</evidence>
<dbReference type="HOGENOM" id="CLU_3426445_0_0_11"/>
<evidence type="ECO:0000313" key="1">
    <source>
        <dbReference type="EMBL" id="CCM65986.1"/>
    </source>
</evidence>
<dbReference type="Proteomes" id="UP000018291">
    <property type="component" value="Unassembled WGS sequence"/>
</dbReference>
<keyword evidence="2" id="KW-1185">Reference proteome</keyword>
<sequence length="21" mass="2297">MAETPDQVRPQLHATLASALF</sequence>
<accession>R4Z781</accession>
<reference evidence="1 2" key="1">
    <citation type="journal article" date="2013" name="ISME J.">
        <title>Metabolic model for the filamentous 'Candidatus Microthrix parvicella' based on genomic and metagenomic analyses.</title>
        <authorList>
            <person name="Jon McIlroy S."/>
            <person name="Kristiansen R."/>
            <person name="Albertsen M."/>
            <person name="Michael Karst S."/>
            <person name="Rossetti S."/>
            <person name="Lund Nielsen J."/>
            <person name="Tandoi V."/>
            <person name="James Seviour R."/>
            <person name="Nielsen P.H."/>
        </authorList>
    </citation>
    <scope>NUCLEOTIDE SEQUENCE [LARGE SCALE GENOMIC DNA]</scope>
    <source>
        <strain evidence="1 2">RN1</strain>
    </source>
</reference>
<name>R4Z781_9ACTN</name>